<name>B2IL66_BEII9</name>
<dbReference type="Proteomes" id="UP000001695">
    <property type="component" value="Plasmid pBIND01"/>
</dbReference>
<dbReference type="KEGG" id="bid:Bind_3714"/>
<feature type="region of interest" description="Disordered" evidence="1">
    <location>
        <begin position="35"/>
        <end position="61"/>
    </location>
</feature>
<proteinExistence type="predicted"/>
<reference evidence="2 3" key="1">
    <citation type="submission" date="2008-03" db="EMBL/GenBank/DDBJ databases">
        <title>Complete sequence of plasmid1 of Beijerinckia indica subsp. indica ATCC 9039.</title>
        <authorList>
            <consortium name="US DOE Joint Genome Institute"/>
            <person name="Copeland A."/>
            <person name="Lucas S."/>
            <person name="Lapidus A."/>
            <person name="Glavina del Rio T."/>
            <person name="Dalin E."/>
            <person name="Tice H."/>
            <person name="Bruce D."/>
            <person name="Goodwin L."/>
            <person name="Pitluck S."/>
            <person name="LaButti K."/>
            <person name="Schmutz J."/>
            <person name="Larimer F."/>
            <person name="Land M."/>
            <person name="Hauser L."/>
            <person name="Kyrpides N."/>
            <person name="Mikhailova N."/>
            <person name="Dunfield P.F."/>
            <person name="Dedysh S.N."/>
            <person name="Liesack W."/>
            <person name="Saw J.H."/>
            <person name="Alam M."/>
            <person name="Chen Y."/>
            <person name="Murrell J.C."/>
            <person name="Richardson P."/>
        </authorList>
    </citation>
    <scope>NUCLEOTIDE SEQUENCE [LARGE SCALE GENOMIC DNA]</scope>
    <source>
        <strain evidence="3">ATCC 9039 / DSM 1715 / NCIMB 8712</strain>
        <plasmid evidence="2 3">pBIND01</plasmid>
    </source>
</reference>
<protein>
    <submittedName>
        <fullName evidence="2">Uncharacterized protein</fullName>
    </submittedName>
</protein>
<dbReference type="RefSeq" id="WP_012382879.1">
    <property type="nucleotide sequence ID" value="NC_010580.1"/>
</dbReference>
<evidence type="ECO:0000256" key="1">
    <source>
        <dbReference type="SAM" id="MobiDB-lite"/>
    </source>
</evidence>
<dbReference type="EMBL" id="CP001017">
    <property type="protein sequence ID" value="ACB97266.1"/>
    <property type="molecule type" value="Genomic_DNA"/>
</dbReference>
<accession>B2IL66</accession>
<evidence type="ECO:0000313" key="2">
    <source>
        <dbReference type="EMBL" id="ACB97266.1"/>
    </source>
</evidence>
<dbReference type="OrthoDB" id="9912399at2"/>
<keyword evidence="3" id="KW-1185">Reference proteome</keyword>
<dbReference type="AlphaFoldDB" id="B2IL66"/>
<gene>
    <name evidence="2" type="ordered locus">Bind_3714</name>
</gene>
<keyword evidence="2" id="KW-0614">Plasmid</keyword>
<organism evidence="2 3">
    <name type="scientific">Beijerinckia indica subsp. indica (strain ATCC 9039 / DSM 1715 / NCIMB 8712)</name>
    <dbReference type="NCBI Taxonomy" id="395963"/>
    <lineage>
        <taxon>Bacteria</taxon>
        <taxon>Pseudomonadati</taxon>
        <taxon>Pseudomonadota</taxon>
        <taxon>Alphaproteobacteria</taxon>
        <taxon>Hyphomicrobiales</taxon>
        <taxon>Beijerinckiaceae</taxon>
        <taxon>Beijerinckia</taxon>
    </lineage>
</organism>
<evidence type="ECO:0000313" key="3">
    <source>
        <dbReference type="Proteomes" id="UP000001695"/>
    </source>
</evidence>
<geneLocation type="plasmid" evidence="2 3">
    <name>pBIND01</name>
</geneLocation>
<sequence length="61" mass="6791">MKKKTIRAPRNRATQAMRLRAASAHVAVTSDTRPKVITPRKGKGSFCRNKPRQDDLSAMIA</sequence>
<dbReference type="HOGENOM" id="CLU_2913160_0_0_5"/>